<dbReference type="Proteomes" id="UP000297318">
    <property type="component" value="Unassembled WGS sequence"/>
</dbReference>
<feature type="compositionally biased region" description="Low complexity" evidence="1">
    <location>
        <begin position="102"/>
        <end position="113"/>
    </location>
</feature>
<evidence type="ECO:0000256" key="2">
    <source>
        <dbReference type="SAM" id="SignalP"/>
    </source>
</evidence>
<organism evidence="3 4">
    <name type="scientific">Serinibacter arcticus</name>
    <dbReference type="NCBI Taxonomy" id="1655435"/>
    <lineage>
        <taxon>Bacteria</taxon>
        <taxon>Bacillati</taxon>
        <taxon>Actinomycetota</taxon>
        <taxon>Actinomycetes</taxon>
        <taxon>Micrococcales</taxon>
        <taxon>Beutenbergiaceae</taxon>
        <taxon>Serinibacter</taxon>
    </lineage>
</organism>
<name>A0A4Z1E7T4_9MICO</name>
<evidence type="ECO:0000313" key="4">
    <source>
        <dbReference type="Proteomes" id="UP000297318"/>
    </source>
</evidence>
<gene>
    <name evidence="3" type="ORF">SERN_0745</name>
</gene>
<feature type="chain" id="PRO_5039232773" evidence="2">
    <location>
        <begin position="32"/>
        <end position="337"/>
    </location>
</feature>
<keyword evidence="4" id="KW-1185">Reference proteome</keyword>
<evidence type="ECO:0000256" key="1">
    <source>
        <dbReference type="SAM" id="MobiDB-lite"/>
    </source>
</evidence>
<feature type="compositionally biased region" description="Low complexity" evidence="1">
    <location>
        <begin position="258"/>
        <end position="273"/>
    </location>
</feature>
<comment type="caution">
    <text evidence="3">The sequence shown here is derived from an EMBL/GenBank/DDBJ whole genome shotgun (WGS) entry which is preliminary data.</text>
</comment>
<dbReference type="PROSITE" id="PS51257">
    <property type="entry name" value="PROKAR_LIPOPROTEIN"/>
    <property type="match status" value="1"/>
</dbReference>
<feature type="compositionally biased region" description="Pro residues" evidence="1">
    <location>
        <begin position="128"/>
        <end position="137"/>
    </location>
</feature>
<proteinExistence type="predicted"/>
<dbReference type="AlphaFoldDB" id="A0A4Z1E7T4"/>
<evidence type="ECO:0000313" key="3">
    <source>
        <dbReference type="EMBL" id="TGO06553.1"/>
    </source>
</evidence>
<accession>A0A4Z1E7T4</accession>
<feature type="region of interest" description="Disordered" evidence="1">
    <location>
        <begin position="246"/>
        <end position="292"/>
    </location>
</feature>
<feature type="region of interest" description="Disordered" evidence="1">
    <location>
        <begin position="29"/>
        <end position="138"/>
    </location>
</feature>
<reference evidence="3 4" key="1">
    <citation type="submission" date="2018-11" db="EMBL/GenBank/DDBJ databases">
        <title>Complete genome sequencing of the Actinobacteria Serinibacter sp. K3-2.</title>
        <authorList>
            <person name="Rakitin A.L."/>
            <person name="Beletsky A.V."/>
            <person name="Mardanov A.V."/>
            <person name="Ravin N.V."/>
            <person name="Gromova A.S."/>
            <person name="Filippova S.N."/>
            <person name="Gal'Chenko V.F."/>
        </authorList>
    </citation>
    <scope>NUCLEOTIDE SEQUENCE [LARGE SCALE GENOMIC DNA]</scope>
    <source>
        <strain evidence="3 4">K3-2</strain>
    </source>
</reference>
<protein>
    <submittedName>
        <fullName evidence="3">Proline-rich protein</fullName>
    </submittedName>
</protein>
<feature type="compositionally biased region" description="Pro residues" evidence="1">
    <location>
        <begin position="74"/>
        <end position="101"/>
    </location>
</feature>
<keyword evidence="2" id="KW-0732">Signal</keyword>
<dbReference type="EMBL" id="RHPJ01000001">
    <property type="protein sequence ID" value="TGO06553.1"/>
    <property type="molecule type" value="Genomic_DNA"/>
</dbReference>
<sequence>MVATRRRVRASALVIAGVIVLAGCTSEQTLAPDPAGAEPGYPQYTPPATSPDGVSPGGTPDPVETSDEPEVPGGSPPATPTAEPTPTPTVDPSATPPPSAAPEPTAAPTSAPSTPVPTTPPTSASPTTPAPTTPTPTTPAAVVLQTQTWQPPCGATLTAPPDVNQLSVAVSLQAITNGELRTEAVLTNGAEAPIAAEHYAASVTIARSGTVVSTWVEGQDVGPAIALAARGTLVVPVDHDLKETCPAAGGVRSPGPPSATSTSAASISAGTSSVAPPPPTEDDLVLNPEPAVGAGQLGPLPAGDYTAVVAIHLVRDGAIGTSVVATSGVVPLTVSDS</sequence>
<feature type="signal peptide" evidence="2">
    <location>
        <begin position="1"/>
        <end position="31"/>
    </location>
</feature>